<dbReference type="EMBL" id="LUGG01000004">
    <property type="protein sequence ID" value="OBZ75074.1"/>
    <property type="molecule type" value="Genomic_DNA"/>
</dbReference>
<feature type="compositionally biased region" description="Polar residues" evidence="1">
    <location>
        <begin position="42"/>
        <end position="53"/>
    </location>
</feature>
<dbReference type="InterPro" id="IPR015943">
    <property type="entry name" value="WD40/YVTN_repeat-like_dom_sf"/>
</dbReference>
<dbReference type="Gene3D" id="2.130.10.10">
    <property type="entry name" value="YVTN repeat-like/Quinoprotein amine dehydrogenase"/>
    <property type="match status" value="1"/>
</dbReference>
<reference evidence="2 3" key="1">
    <citation type="submission" date="2016-03" db="EMBL/GenBank/DDBJ databases">
        <title>Whole genome sequencing of Grifola frondosa 9006-11.</title>
        <authorList>
            <person name="Min B."/>
            <person name="Park H."/>
            <person name="Kim J.-G."/>
            <person name="Cho H."/>
            <person name="Oh Y.-L."/>
            <person name="Kong W.-S."/>
            <person name="Choi I.-G."/>
        </authorList>
    </citation>
    <scope>NUCLEOTIDE SEQUENCE [LARGE SCALE GENOMIC DNA]</scope>
    <source>
        <strain evidence="2 3">9006-11</strain>
    </source>
</reference>
<dbReference type="STRING" id="5627.A0A1C7MJ75"/>
<dbReference type="OrthoDB" id="103454at2759"/>
<comment type="caution">
    <text evidence="2">The sequence shown here is derived from an EMBL/GenBank/DDBJ whole genome shotgun (WGS) entry which is preliminary data.</text>
</comment>
<accession>A0A1C7MJ75</accession>
<name>A0A1C7MJ75_GRIFR</name>
<dbReference type="Proteomes" id="UP000092993">
    <property type="component" value="Unassembled WGS sequence"/>
</dbReference>
<keyword evidence="3" id="KW-1185">Reference proteome</keyword>
<evidence type="ECO:0000313" key="2">
    <source>
        <dbReference type="EMBL" id="OBZ75074.1"/>
    </source>
</evidence>
<proteinExistence type="predicted"/>
<sequence>MATFSPSPAPRRTAGRYSSHGPSPSPFPPRRTRVGGSGPPSRFTTPIRQQEQASVRDDESVEIVSSMDVDESSELIEYGPPTETIFAKSPELTATFYAHLPVEVKQALRNADFRRDAYTGDVDPLTGFAVVASTDTCYVGSTRRH</sequence>
<evidence type="ECO:0000313" key="3">
    <source>
        <dbReference type="Proteomes" id="UP000092993"/>
    </source>
</evidence>
<protein>
    <submittedName>
        <fullName evidence="2">Uncharacterized protein</fullName>
    </submittedName>
</protein>
<dbReference type="AlphaFoldDB" id="A0A1C7MJ75"/>
<feature type="region of interest" description="Disordered" evidence="1">
    <location>
        <begin position="1"/>
        <end position="75"/>
    </location>
</feature>
<organism evidence="2 3">
    <name type="scientific">Grifola frondosa</name>
    <name type="common">Maitake</name>
    <name type="synonym">Polyporus frondosus</name>
    <dbReference type="NCBI Taxonomy" id="5627"/>
    <lineage>
        <taxon>Eukaryota</taxon>
        <taxon>Fungi</taxon>
        <taxon>Dikarya</taxon>
        <taxon>Basidiomycota</taxon>
        <taxon>Agaricomycotina</taxon>
        <taxon>Agaricomycetes</taxon>
        <taxon>Polyporales</taxon>
        <taxon>Grifolaceae</taxon>
        <taxon>Grifola</taxon>
    </lineage>
</organism>
<dbReference type="SUPFAM" id="SSF117289">
    <property type="entry name" value="Nucleoporin domain"/>
    <property type="match status" value="1"/>
</dbReference>
<gene>
    <name evidence="2" type="ORF">A0H81_04263</name>
</gene>
<evidence type="ECO:0000256" key="1">
    <source>
        <dbReference type="SAM" id="MobiDB-lite"/>
    </source>
</evidence>